<dbReference type="Proteomes" id="UP000175744">
    <property type="component" value="Unassembled WGS sequence"/>
</dbReference>
<dbReference type="Gene3D" id="1.10.10.10">
    <property type="entry name" value="Winged helix-like DNA-binding domain superfamily/Winged helix DNA-binding domain"/>
    <property type="match status" value="1"/>
</dbReference>
<dbReference type="AlphaFoldDB" id="A0A1E8EY42"/>
<evidence type="ECO:0000259" key="3">
    <source>
        <dbReference type="Pfam" id="PF17783"/>
    </source>
</evidence>
<dbReference type="InterPro" id="IPR036388">
    <property type="entry name" value="WH-like_DNA-bd_sf"/>
</dbReference>
<dbReference type="InterPro" id="IPR039566">
    <property type="entry name" value="CvfB_S1_st"/>
</dbReference>
<accession>A0A1E8EY42</accession>
<keyword evidence="5" id="KW-1185">Reference proteome</keyword>
<evidence type="ECO:0008006" key="6">
    <source>
        <dbReference type="Google" id="ProtNLM"/>
    </source>
</evidence>
<reference evidence="4 5" key="1">
    <citation type="submission" date="2016-06" db="EMBL/GenBank/DDBJ databases">
        <title>Genome sequence of Clostridium acetireducens DSM 10703.</title>
        <authorList>
            <person name="Poehlein A."/>
            <person name="Fluechter S."/>
            <person name="Duerre P."/>
            <person name="Daniel R."/>
        </authorList>
    </citation>
    <scope>NUCLEOTIDE SEQUENCE [LARGE SCALE GENOMIC DNA]</scope>
    <source>
        <strain evidence="4 5">DSM 10703</strain>
    </source>
</reference>
<gene>
    <name evidence="4" type="ORF">CLOACE_16960</name>
</gene>
<dbReference type="OrthoDB" id="9801597at2"/>
<dbReference type="Gene3D" id="2.40.50.140">
    <property type="entry name" value="Nucleic acid-binding proteins"/>
    <property type="match status" value="1"/>
</dbReference>
<feature type="domain" description="Conserved virulence factor B first S1" evidence="2">
    <location>
        <begin position="4"/>
        <end position="65"/>
    </location>
</feature>
<dbReference type="STRING" id="1121290.CLAOCE_16960"/>
<evidence type="ECO:0000313" key="5">
    <source>
        <dbReference type="Proteomes" id="UP000175744"/>
    </source>
</evidence>
<dbReference type="SUPFAM" id="SSF50249">
    <property type="entry name" value="Nucleic acid-binding proteins"/>
    <property type="match status" value="1"/>
</dbReference>
<dbReference type="InterPro" id="IPR012340">
    <property type="entry name" value="NA-bd_OB-fold"/>
</dbReference>
<dbReference type="EMBL" id="LZFO01000026">
    <property type="protein sequence ID" value="OFI05467.1"/>
    <property type="molecule type" value="Genomic_DNA"/>
</dbReference>
<proteinExistence type="inferred from homology"/>
<sequence length="285" mass="33225">MIEVGKFNKLSVESKKDHGYYLIDDVSKERVLLPNSSLEGNVLEIGEKVIAFIYRDSKDRIIATFKKPLAEVDNLAYLEVVSNTNIGSFINFGLDRDILVPIKERLYDLIPGKKYLFYIYLDKTNRLAATTDIEKYLEITDKYKINEEAIGTVYGFQQSGNIMIALENLYKAIILKNEYFDIINIGDNLNIRVKKYYEDGTIGVTTRKKSREERDILQEKILKYLKENNGFMPYNDKSSPEDIKRVFNESKNYFKKSLGNLMKKKLIFQDEEGTKLLENYKIHKK</sequence>
<evidence type="ECO:0000256" key="1">
    <source>
        <dbReference type="PIRNR" id="PIRNR012524"/>
    </source>
</evidence>
<evidence type="ECO:0000313" key="4">
    <source>
        <dbReference type="EMBL" id="OFI05467.1"/>
    </source>
</evidence>
<dbReference type="PANTHER" id="PTHR37296">
    <property type="entry name" value="CONSERVED VIRULENCE FACTOR B"/>
    <property type="match status" value="1"/>
</dbReference>
<comment type="similarity">
    <text evidence="1">Belongs to the CvfB family.</text>
</comment>
<dbReference type="PATRIC" id="fig|1121290.3.peg.1687"/>
<organism evidence="4 5">
    <name type="scientific">Clostridium acetireducens DSM 10703</name>
    <dbReference type="NCBI Taxonomy" id="1121290"/>
    <lineage>
        <taxon>Bacteria</taxon>
        <taxon>Bacillati</taxon>
        <taxon>Bacillota</taxon>
        <taxon>Clostridia</taxon>
        <taxon>Eubacteriales</taxon>
        <taxon>Clostridiaceae</taxon>
        <taxon>Clostridium</taxon>
    </lineage>
</organism>
<dbReference type="InterPro" id="IPR014464">
    <property type="entry name" value="CvfB_fam"/>
</dbReference>
<dbReference type="InterPro" id="IPR040764">
    <property type="entry name" value="CvfB_WH"/>
</dbReference>
<comment type="caution">
    <text evidence="4">The sequence shown here is derived from an EMBL/GenBank/DDBJ whole genome shotgun (WGS) entry which is preliminary data.</text>
</comment>
<evidence type="ECO:0000259" key="2">
    <source>
        <dbReference type="Pfam" id="PF13509"/>
    </source>
</evidence>
<dbReference type="Pfam" id="PF13509">
    <property type="entry name" value="S1_2"/>
    <property type="match status" value="1"/>
</dbReference>
<name>A0A1E8EY42_9CLOT</name>
<protein>
    <recommendedName>
        <fullName evidence="6">S1 motif domain-containing protein</fullName>
    </recommendedName>
</protein>
<dbReference type="Pfam" id="PF17783">
    <property type="entry name" value="WHD_CvfB"/>
    <property type="match status" value="1"/>
</dbReference>
<feature type="domain" description="Conserved virulence factor B-like winged helix" evidence="3">
    <location>
        <begin position="219"/>
        <end position="276"/>
    </location>
</feature>
<dbReference type="PIRSF" id="PIRSF012524">
    <property type="entry name" value="YitL_S1"/>
    <property type="match status" value="1"/>
</dbReference>
<dbReference type="PANTHER" id="PTHR37296:SF1">
    <property type="entry name" value="CONSERVED VIRULENCE FACTOR B"/>
    <property type="match status" value="1"/>
</dbReference>
<dbReference type="RefSeq" id="WP_070110665.1">
    <property type="nucleotide sequence ID" value="NZ_LZFO01000026.1"/>
</dbReference>